<proteinExistence type="predicted"/>
<evidence type="ECO:0000256" key="1">
    <source>
        <dbReference type="SAM" id="SignalP"/>
    </source>
</evidence>
<accession>A0ABT9BAW8</accession>
<dbReference type="Proteomes" id="UP001176429">
    <property type="component" value="Unassembled WGS sequence"/>
</dbReference>
<dbReference type="EMBL" id="JAUQSY010000007">
    <property type="protein sequence ID" value="MDO7875416.1"/>
    <property type="molecule type" value="Genomic_DNA"/>
</dbReference>
<protein>
    <submittedName>
        <fullName evidence="3">T9SS type A sorting domain-containing protein</fullName>
    </submittedName>
</protein>
<dbReference type="InterPro" id="IPR026444">
    <property type="entry name" value="Secre_tail"/>
</dbReference>
<gene>
    <name evidence="3" type="ORF">Q5H93_11800</name>
</gene>
<sequence length="588" mass="60655">MLKAIALLGLLWLGPPATTRAQAPTWQTVLTPGAVAPHGSDISSTAADANGNIYLVGSFSGNLRLGNILLASAGQNDAFVAKYNPTTSTYLWARSYGGFDDDALYAVTVRGTAVYLAGGFRSRTLTLGSVTLQNQGAVNSSPTYSYNDGFVLKLTDQGTNPTVDWAQSVGSGDTDYIVAMTLNGNDLYVAGDFSGPSLTLGNLVVTNPQGTMNNPGGSYVAKLSDAGSTSTWRWALPLGSDISSRINAFTSVGTTLYLTADFIGSQLQLGSTLVAASTTTNFIARLTDTGSTATVGWVQPLAENAYVTALAATATSLYLGGLFSGPTLTVGPTTLTNAAASTQWPTEDLFVAKLTNLAATPSYAWALSAGGLDREGLNTLVINGNNLYLAGTFFSNNVQFGPSLLVNTLSPVPQGLDAELYVAKVADAGSSARFEWGQQASGVGADVATSITLHGTTVYVSGYVIGNPTTFGSLPVAVATQNFLGFCATLTDNTLLATTPAPALAGLRVFPNPARHSVQLQLPAAQPAAQPLTLTLTDALGRSVRSATVPAAQLATGYSLDLSGLAPGLYLVRLSNGGTLLTRQLVVE</sequence>
<keyword evidence="1" id="KW-0732">Signal</keyword>
<feature type="domain" description="Secretion system C-terminal sorting" evidence="2">
    <location>
        <begin position="509"/>
        <end position="587"/>
    </location>
</feature>
<feature type="chain" id="PRO_5046156207" evidence="1">
    <location>
        <begin position="22"/>
        <end position="588"/>
    </location>
</feature>
<evidence type="ECO:0000259" key="2">
    <source>
        <dbReference type="Pfam" id="PF18962"/>
    </source>
</evidence>
<dbReference type="Pfam" id="PF18962">
    <property type="entry name" value="Por_Secre_tail"/>
    <property type="match status" value="1"/>
</dbReference>
<name>A0ABT9BAW8_9BACT</name>
<evidence type="ECO:0000313" key="3">
    <source>
        <dbReference type="EMBL" id="MDO7875416.1"/>
    </source>
</evidence>
<feature type="signal peptide" evidence="1">
    <location>
        <begin position="1"/>
        <end position="21"/>
    </location>
</feature>
<dbReference type="RefSeq" id="WP_305006726.1">
    <property type="nucleotide sequence ID" value="NZ_JAUQSY010000007.1"/>
</dbReference>
<evidence type="ECO:0000313" key="4">
    <source>
        <dbReference type="Proteomes" id="UP001176429"/>
    </source>
</evidence>
<reference evidence="3" key="1">
    <citation type="submission" date="2023-07" db="EMBL/GenBank/DDBJ databases">
        <authorList>
            <person name="Kim M.K."/>
        </authorList>
    </citation>
    <scope>NUCLEOTIDE SEQUENCE</scope>
    <source>
        <strain evidence="3">ASUV-10-1</strain>
    </source>
</reference>
<organism evidence="3 4">
    <name type="scientific">Hymenobacter aranciens</name>
    <dbReference type="NCBI Taxonomy" id="3063996"/>
    <lineage>
        <taxon>Bacteria</taxon>
        <taxon>Pseudomonadati</taxon>
        <taxon>Bacteroidota</taxon>
        <taxon>Cytophagia</taxon>
        <taxon>Cytophagales</taxon>
        <taxon>Hymenobacteraceae</taxon>
        <taxon>Hymenobacter</taxon>
    </lineage>
</organism>
<comment type="caution">
    <text evidence="3">The sequence shown here is derived from an EMBL/GenBank/DDBJ whole genome shotgun (WGS) entry which is preliminary data.</text>
</comment>
<dbReference type="NCBIfam" id="TIGR04183">
    <property type="entry name" value="Por_Secre_tail"/>
    <property type="match status" value="1"/>
</dbReference>
<keyword evidence="4" id="KW-1185">Reference proteome</keyword>